<dbReference type="GO" id="GO:0008758">
    <property type="term" value="F:UDP-2,3-diacylglucosamine hydrolase activity"/>
    <property type="evidence" value="ECO:0007669"/>
    <property type="project" value="TreeGrafter"/>
</dbReference>
<evidence type="ECO:0000256" key="2">
    <source>
        <dbReference type="ARBA" id="ARBA00022519"/>
    </source>
</evidence>
<protein>
    <submittedName>
        <fullName evidence="8">UDP-2,3-diacylglucosamine diphosphatase</fullName>
        <ecNumber evidence="8">3.6.1.54</ecNumber>
    </submittedName>
</protein>
<keyword evidence="3" id="KW-0479">Metal-binding</keyword>
<dbReference type="GO" id="GO:0016020">
    <property type="term" value="C:membrane"/>
    <property type="evidence" value="ECO:0007669"/>
    <property type="project" value="GOC"/>
</dbReference>
<accession>A0A6J4KCY7</accession>
<dbReference type="PANTHER" id="PTHR34990">
    <property type="entry name" value="UDP-2,3-DIACYLGLUCOSAMINE HYDROLASE-RELATED"/>
    <property type="match status" value="1"/>
</dbReference>
<dbReference type="Gene3D" id="3.60.21.10">
    <property type="match status" value="1"/>
</dbReference>
<name>A0A6J4KCY7_9SPHI</name>
<keyword evidence="4 8" id="KW-0378">Hydrolase</keyword>
<evidence type="ECO:0000256" key="6">
    <source>
        <dbReference type="ARBA" id="ARBA00023211"/>
    </source>
</evidence>
<reference evidence="8" key="1">
    <citation type="submission" date="2020-02" db="EMBL/GenBank/DDBJ databases">
        <authorList>
            <person name="Meier V. D."/>
        </authorList>
    </citation>
    <scope>NUCLEOTIDE SEQUENCE</scope>
    <source>
        <strain evidence="8">AVDCRST_MAG56</strain>
    </source>
</reference>
<gene>
    <name evidence="8" type="ORF">AVDCRST_MAG56-5557</name>
</gene>
<organism evidence="8">
    <name type="scientific">uncultured Cytophagales bacterium</name>
    <dbReference type="NCBI Taxonomy" id="158755"/>
    <lineage>
        <taxon>Bacteria</taxon>
        <taxon>Pseudomonadati</taxon>
        <taxon>Bacteroidota</taxon>
        <taxon>Sphingobacteriia</taxon>
        <taxon>Sphingobacteriales</taxon>
        <taxon>environmental samples</taxon>
    </lineage>
</organism>
<dbReference type="CDD" id="cd07398">
    <property type="entry name" value="MPP_YbbF-LpxH"/>
    <property type="match status" value="1"/>
</dbReference>
<evidence type="ECO:0000259" key="7">
    <source>
        <dbReference type="Pfam" id="PF00149"/>
    </source>
</evidence>
<dbReference type="EMBL" id="CADCTQ010000454">
    <property type="protein sequence ID" value="CAA9301558.1"/>
    <property type="molecule type" value="Genomic_DNA"/>
</dbReference>
<evidence type="ECO:0000313" key="8">
    <source>
        <dbReference type="EMBL" id="CAA9301558.1"/>
    </source>
</evidence>
<dbReference type="EC" id="3.6.1.54" evidence="8"/>
<evidence type="ECO:0000256" key="4">
    <source>
        <dbReference type="ARBA" id="ARBA00022801"/>
    </source>
</evidence>
<evidence type="ECO:0000256" key="1">
    <source>
        <dbReference type="ARBA" id="ARBA00022475"/>
    </source>
</evidence>
<keyword evidence="1" id="KW-1003">Cell membrane</keyword>
<dbReference type="AlphaFoldDB" id="A0A6J4KCY7"/>
<evidence type="ECO:0000256" key="3">
    <source>
        <dbReference type="ARBA" id="ARBA00022723"/>
    </source>
</evidence>
<dbReference type="InterPro" id="IPR004843">
    <property type="entry name" value="Calcineurin-like_PHP"/>
</dbReference>
<dbReference type="GO" id="GO:0046872">
    <property type="term" value="F:metal ion binding"/>
    <property type="evidence" value="ECO:0007669"/>
    <property type="project" value="UniProtKB-KW"/>
</dbReference>
<evidence type="ECO:0000256" key="5">
    <source>
        <dbReference type="ARBA" id="ARBA00023136"/>
    </source>
</evidence>
<dbReference type="Pfam" id="PF00149">
    <property type="entry name" value="Metallophos"/>
    <property type="match status" value="1"/>
</dbReference>
<dbReference type="GO" id="GO:0009245">
    <property type="term" value="P:lipid A biosynthetic process"/>
    <property type="evidence" value="ECO:0007669"/>
    <property type="project" value="TreeGrafter"/>
</dbReference>
<dbReference type="InterPro" id="IPR043461">
    <property type="entry name" value="LpxH-like"/>
</dbReference>
<proteinExistence type="predicted"/>
<keyword evidence="5" id="KW-0472">Membrane</keyword>
<dbReference type="SUPFAM" id="SSF56300">
    <property type="entry name" value="Metallo-dependent phosphatases"/>
    <property type="match status" value="1"/>
</dbReference>
<dbReference type="InterPro" id="IPR029052">
    <property type="entry name" value="Metallo-depent_PP-like"/>
</dbReference>
<dbReference type="PANTHER" id="PTHR34990:SF1">
    <property type="entry name" value="UDP-2,3-DIACYLGLUCOSAMINE HYDROLASE"/>
    <property type="match status" value="1"/>
</dbReference>
<feature type="domain" description="Calcineurin-like phosphoesterase" evidence="7">
    <location>
        <begin position="26"/>
        <end position="230"/>
    </location>
</feature>
<sequence length="269" mass="30644">MPSDLTPSPSATDFALTLPLPPGKSVYFASDFHLGVPDLPGSRAREQKIVRWLDHVAPTAAAIFLVGDIFDFWFEYRYTIPKGFVRLLGKLAELSDAGLPILFFTGNHDMWMFGYFTEELSVNIYRSPHAFRLGDKTFLVGHGDGLGPGDRRYKVIKRVFRSPAAQWLFARLHPNLGMGIARAWSRSSRLANNKKGEDQFLGEDEWLWAYCREVEARRHHDYYVFGHRHLPLDLPVGDAARYVNLGEWVHHCTYARFDGTQLALLAFEG</sequence>
<keyword evidence="2" id="KW-0997">Cell inner membrane</keyword>
<keyword evidence="6" id="KW-0464">Manganese</keyword>